<dbReference type="SUPFAM" id="SSF52540">
    <property type="entry name" value="P-loop containing nucleoside triphosphate hydrolases"/>
    <property type="match status" value="2"/>
</dbReference>
<dbReference type="Proteomes" id="UP000502945">
    <property type="component" value="Chromosome"/>
</dbReference>
<organism evidence="3 4">
    <name type="scientific">Helicobacter pylori</name>
    <name type="common">Campylobacter pylori</name>
    <dbReference type="NCBI Taxonomy" id="210"/>
    <lineage>
        <taxon>Bacteria</taxon>
        <taxon>Pseudomonadati</taxon>
        <taxon>Campylobacterota</taxon>
        <taxon>Epsilonproteobacteria</taxon>
        <taxon>Campylobacterales</taxon>
        <taxon>Helicobacteraceae</taxon>
        <taxon>Helicobacter</taxon>
    </lineage>
</organism>
<feature type="domain" description="Protein CR006 P-loop" evidence="2">
    <location>
        <begin position="26"/>
        <end position="743"/>
    </location>
</feature>
<dbReference type="InterPro" id="IPR026866">
    <property type="entry name" value="CR006_AAA"/>
</dbReference>
<protein>
    <submittedName>
        <fullName evidence="3">AAA family ATPase</fullName>
    </submittedName>
</protein>
<dbReference type="EMBL" id="CP053396">
    <property type="protein sequence ID" value="QJW43981.1"/>
    <property type="molecule type" value="Genomic_DNA"/>
</dbReference>
<dbReference type="InterPro" id="IPR027417">
    <property type="entry name" value="P-loop_NTPase"/>
</dbReference>
<evidence type="ECO:0000313" key="3">
    <source>
        <dbReference type="EMBL" id="QJW43981.1"/>
    </source>
</evidence>
<name>A0AAE7APJ7_HELPX</name>
<proteinExistence type="predicted"/>
<keyword evidence="1" id="KW-0175">Coiled coil</keyword>
<accession>A0AAE7APJ7</accession>
<evidence type="ECO:0000259" key="2">
    <source>
        <dbReference type="Pfam" id="PF13166"/>
    </source>
</evidence>
<feature type="coiled-coil region" evidence="1">
    <location>
        <begin position="450"/>
        <end position="477"/>
    </location>
</feature>
<dbReference type="Pfam" id="PF13166">
    <property type="entry name" value="AAA_13"/>
    <property type="match status" value="1"/>
</dbReference>
<gene>
    <name evidence="3" type="ORF">HK440_06335</name>
</gene>
<sequence length="763" mass="89606">MGNKDKQQQNISSGISGISQIVLKNAATFDENGANFKDLNSINFIYGANGSGKTTTSSFLKNLAENITPEDKFANSEIKWHNGESLKIEVYNKQFKEEQFRNSQVKGIFTLGKKTNENLENIKSKKESINKWNEKKIKNEKSLQDLTQEKKEKEKDFTDSCWEKLYKKNEEDFKETLEGFKRKEKFKEKILEEFKNNEHNESEIVRLEELKENIRIVFSKNQTKLVPLECNLTDFDSVENHSIWEQKIVGSGDVAIADLIKKLSNEDWVAWGREYIKENSICPFCQKETITEEFKKQLESYFDTNYQESTETIKKMKEDYTNKTDEVLERLDEIVETEQKNQQTKLNTEIFKRIIETLKNKINGNQQKMFDKGKEMSRSFKLESTKNEIKEIRDLIDTANQQIANHNEIIKDTKNQKKNCVEQTWKFLVNEFKSDIQEYNKKYCGLEKGINNLEKAISENQEEVKKLENEIKELEKNMVSIKPIVNEINAFLKGYGFTNFSLAYTEDEKSYRIQREDGQLVGETLSEGEVTFITFLYYYHLAKGSLKENDISKNKVLVIDDPISSLDSNILFIVSVLVKDLMKETMEEKTNIKQVIILTHNTYFYKEITLECDKRYQGKYSFWIIRKDNNNVSKIKDYKENPIKNSYELLWQEVKQAKDNNASWVSLQNVMRRIIEYYFRILGGFKHNDSLSECFKNIEEKQVFNSLISWFNDGSHGISDDLFAQSQDTSIETYLKVFENIFKVTGHEAHYKMMMESLDKNKE</sequence>
<dbReference type="RefSeq" id="WP_001917459.1">
    <property type="nucleotide sequence ID" value="NZ_CP053392.1"/>
</dbReference>
<dbReference type="Gene3D" id="3.40.50.300">
    <property type="entry name" value="P-loop containing nucleotide triphosphate hydrolases"/>
    <property type="match status" value="1"/>
</dbReference>
<evidence type="ECO:0000313" key="4">
    <source>
        <dbReference type="Proteomes" id="UP000502945"/>
    </source>
</evidence>
<evidence type="ECO:0000256" key="1">
    <source>
        <dbReference type="SAM" id="Coils"/>
    </source>
</evidence>
<reference evidence="3 4" key="1">
    <citation type="submission" date="2020-05" db="EMBL/GenBank/DDBJ databases">
        <title>Proteome, Transcriptome, Methylome of different strains of Helicobacter pylori.</title>
        <authorList>
            <person name="Butenko I."/>
            <person name="Fedorov D."/>
            <person name="Babenko V."/>
            <person name="Manolov A."/>
            <person name="Boldyreva D."/>
            <person name="Klimina K."/>
            <person name="Veselovski V."/>
            <person name="Malahova M."/>
            <person name="Semashko T."/>
            <person name="Semenov I."/>
            <person name="Govorun V."/>
        </authorList>
    </citation>
    <scope>NUCLEOTIDE SEQUENCE [LARGE SCALE GENOMIC DNA]</scope>
    <source>
        <strain evidence="3 4">HPY</strain>
    </source>
</reference>
<feature type="coiled-coil region" evidence="1">
    <location>
        <begin position="382"/>
        <end position="423"/>
    </location>
</feature>
<feature type="coiled-coil region" evidence="1">
    <location>
        <begin position="129"/>
        <end position="156"/>
    </location>
</feature>
<dbReference type="AlphaFoldDB" id="A0AAE7APJ7"/>